<dbReference type="SUPFAM" id="SSF46774">
    <property type="entry name" value="ARID-like"/>
    <property type="match status" value="1"/>
</dbReference>
<protein>
    <recommendedName>
        <fullName evidence="9">tRNA-binding domain-containing protein</fullName>
    </recommendedName>
</protein>
<feature type="domain" description="TRNA-binding" evidence="5">
    <location>
        <begin position="593"/>
        <end position="696"/>
    </location>
</feature>
<keyword evidence="8" id="KW-1185">Reference proteome</keyword>
<organism evidence="7 8">
    <name type="scientific">Tetradesmus obliquus</name>
    <name type="common">Green alga</name>
    <name type="synonym">Acutodesmus obliquus</name>
    <dbReference type="NCBI Taxonomy" id="3088"/>
    <lineage>
        <taxon>Eukaryota</taxon>
        <taxon>Viridiplantae</taxon>
        <taxon>Chlorophyta</taxon>
        <taxon>core chlorophytes</taxon>
        <taxon>Chlorophyceae</taxon>
        <taxon>CS clade</taxon>
        <taxon>Sphaeropleales</taxon>
        <taxon>Scenedesmaceae</taxon>
        <taxon>Tetradesmus</taxon>
    </lineage>
</organism>
<dbReference type="CDD" id="cd02799">
    <property type="entry name" value="tRNA_bind_EMAP-II_like"/>
    <property type="match status" value="1"/>
</dbReference>
<dbReference type="Pfam" id="PF01388">
    <property type="entry name" value="ARID"/>
    <property type="match status" value="1"/>
</dbReference>
<evidence type="ECO:0000313" key="7">
    <source>
        <dbReference type="EMBL" id="WIA23629.1"/>
    </source>
</evidence>
<keyword evidence="1 3" id="KW-0820">tRNA-binding</keyword>
<dbReference type="Pfam" id="PF01588">
    <property type="entry name" value="tRNA_bind"/>
    <property type="match status" value="1"/>
</dbReference>
<gene>
    <name evidence="7" type="ORF">OEZ85_000334</name>
</gene>
<feature type="region of interest" description="Disordered" evidence="4">
    <location>
        <begin position="144"/>
        <end position="226"/>
    </location>
</feature>
<evidence type="ECO:0000256" key="4">
    <source>
        <dbReference type="SAM" id="MobiDB-lite"/>
    </source>
</evidence>
<dbReference type="Gene3D" id="2.40.50.140">
    <property type="entry name" value="Nucleic acid-binding proteins"/>
    <property type="match status" value="1"/>
</dbReference>
<dbReference type="CDD" id="cd16100">
    <property type="entry name" value="ARID"/>
    <property type="match status" value="1"/>
</dbReference>
<evidence type="ECO:0000259" key="5">
    <source>
        <dbReference type="PROSITE" id="PS50886"/>
    </source>
</evidence>
<dbReference type="SUPFAM" id="SSF50249">
    <property type="entry name" value="Nucleic acid-binding proteins"/>
    <property type="match status" value="1"/>
</dbReference>
<sequence length="758" mass="81690">MRAPQRCELMATLHLLRRVQNNSTKRNSSAMPSALYTLAYEDFQYYYSLYCQETGKRVPNNTREAWLATIGAAPSTKVDLHQLYELSVQQGGFDAATPREQWASLSGSLCGGALSGEQMRQLYSQHLLGFAEFMDALVQQYNRSTAGDQQQHRKKQQQQQQQYVEAEEEEQQAAPAPAVQQHAAAAPAAAAAAAAAAPGGGVRSRSRPPTGGSKQKGQALSAVDDPVPGNALASVVRWLREAATDLAGPAEQQGNTTARHKALAHRYSDFAQRMQAARCEPLPEELYSTFGVKPARRSGRVRSQPIVFQVAAAASEISESDSEDDVDPWAIQEGSQHQAAIPALRQLPTTGPTAGEVKFLSAPVYSPPSLQQQQQNPGLALPPGQFLAAYRAAGTGDGRRALIAQWVGNMDAQLGPQLVQKLGLGLLGAKLRAKWAPQEEILFALGMLERYRNFRHMHRTYLRRRSVHALNGYYYNCWKNNASQVPEDYEKICRNGPQLAAFRQALCMQLAKIWNTKTMGTMPSSAQLPPDVAAAAAANAPAPERRRCELLAAQCTAGTQLVETDAAAAPAAAAPAAAAPAAAPAAAAADASPISAIDIRIGQIMSVEKHPDADSLYVEQVDVGEPEPRTIVSGLVQFVPLDQMQSRKVVVLCNLKPRNMRGIKSHGMLLCASNDAHDAVEPLDPPAEAAVGERVWFGNERLQSAPAEANRVQKKKLWEAVQPDLKTGEDCTAAYKGAVMHTSAGPVTAKTLAKANIS</sequence>
<dbReference type="PROSITE" id="PS50886">
    <property type="entry name" value="TRBD"/>
    <property type="match status" value="1"/>
</dbReference>
<evidence type="ECO:0008006" key="9">
    <source>
        <dbReference type="Google" id="ProtNLM"/>
    </source>
</evidence>
<feature type="compositionally biased region" description="Low complexity" evidence="4">
    <location>
        <begin position="172"/>
        <end position="197"/>
    </location>
</feature>
<dbReference type="InterPro" id="IPR012340">
    <property type="entry name" value="NA-bd_OB-fold"/>
</dbReference>
<evidence type="ECO:0000256" key="1">
    <source>
        <dbReference type="ARBA" id="ARBA00022555"/>
    </source>
</evidence>
<accession>A0ABY8URS1</accession>
<dbReference type="PROSITE" id="PS51011">
    <property type="entry name" value="ARID"/>
    <property type="match status" value="1"/>
</dbReference>
<dbReference type="InterPro" id="IPR002547">
    <property type="entry name" value="tRNA-bd_dom"/>
</dbReference>
<proteinExistence type="predicted"/>
<evidence type="ECO:0000259" key="6">
    <source>
        <dbReference type="PROSITE" id="PS51011"/>
    </source>
</evidence>
<dbReference type="InterPro" id="IPR036431">
    <property type="entry name" value="ARID_dom_sf"/>
</dbReference>
<feature type="domain" description="ARID" evidence="6">
    <location>
        <begin position="37"/>
        <end position="135"/>
    </location>
</feature>
<dbReference type="EMBL" id="CP126223">
    <property type="protein sequence ID" value="WIA23629.1"/>
    <property type="molecule type" value="Genomic_DNA"/>
</dbReference>
<dbReference type="InterPro" id="IPR001606">
    <property type="entry name" value="ARID_dom"/>
</dbReference>
<dbReference type="Proteomes" id="UP001244341">
    <property type="component" value="Chromosome 16b"/>
</dbReference>
<name>A0ABY8URS1_TETOB</name>
<dbReference type="Gene3D" id="1.10.150.60">
    <property type="entry name" value="ARID DNA-binding domain"/>
    <property type="match status" value="1"/>
</dbReference>
<dbReference type="PANTHER" id="PTHR11586:SF47">
    <property type="entry name" value="NUCLEIC ACID-BINDING, OB-FOLD-LIKE PROTEIN"/>
    <property type="match status" value="1"/>
</dbReference>
<keyword evidence="2 3" id="KW-0694">RNA-binding</keyword>
<dbReference type="InterPro" id="IPR051270">
    <property type="entry name" value="Tyrosine-tRNA_ligase_regulator"/>
</dbReference>
<dbReference type="PANTHER" id="PTHR11586">
    <property type="entry name" value="TRNA-AMINOACYLATION COFACTOR ARC1 FAMILY MEMBER"/>
    <property type="match status" value="1"/>
</dbReference>
<evidence type="ECO:0000313" key="8">
    <source>
        <dbReference type="Proteomes" id="UP001244341"/>
    </source>
</evidence>
<evidence type="ECO:0000256" key="2">
    <source>
        <dbReference type="ARBA" id="ARBA00022884"/>
    </source>
</evidence>
<evidence type="ECO:0000256" key="3">
    <source>
        <dbReference type="PROSITE-ProRule" id="PRU00209"/>
    </source>
</evidence>
<reference evidence="7 8" key="1">
    <citation type="submission" date="2023-05" db="EMBL/GenBank/DDBJ databases">
        <title>A 100% complete, gapless, phased diploid assembly of the Scenedesmus obliquus UTEX 3031 genome.</title>
        <authorList>
            <person name="Biondi T.C."/>
            <person name="Hanschen E.R."/>
            <person name="Kwon T."/>
            <person name="Eng W."/>
            <person name="Kruse C.P.S."/>
            <person name="Koehler S.I."/>
            <person name="Kunde Y."/>
            <person name="Gleasner C.D."/>
            <person name="You Mak K.T."/>
            <person name="Polle J."/>
            <person name="Hovde B.T."/>
            <person name="Starkenburg S.R."/>
        </authorList>
    </citation>
    <scope>NUCLEOTIDE SEQUENCE [LARGE SCALE GENOMIC DNA]</scope>
    <source>
        <strain evidence="7 8">DOE0152z</strain>
    </source>
</reference>